<keyword evidence="2" id="KW-1185">Reference proteome</keyword>
<evidence type="ECO:0000313" key="1">
    <source>
        <dbReference type="EMBL" id="TQL75954.1"/>
    </source>
</evidence>
<dbReference type="Proteomes" id="UP000317043">
    <property type="component" value="Unassembled WGS sequence"/>
</dbReference>
<comment type="caution">
    <text evidence="1">The sequence shown here is derived from an EMBL/GenBank/DDBJ whole genome shotgun (WGS) entry which is preliminary data.</text>
</comment>
<dbReference type="RefSeq" id="WP_142036631.1">
    <property type="nucleotide sequence ID" value="NZ_JBHTGS010000001.1"/>
</dbReference>
<proteinExistence type="predicted"/>
<dbReference type="InParanoid" id="A0A543ATN4"/>
<protein>
    <submittedName>
        <fullName evidence="1">Uncharacterized protein</fullName>
    </submittedName>
</protein>
<evidence type="ECO:0000313" key="2">
    <source>
        <dbReference type="Proteomes" id="UP000317043"/>
    </source>
</evidence>
<gene>
    <name evidence="1" type="ORF">FB566_1472</name>
</gene>
<sequence>MNGTFRVRHAARISQNETIGIDTGLVLGRGSFLGHGFRITRGASPDEARVEVYSRDRWWVMARATGLSDSDLSFEWDRAWRRVGQPWRDGVESAVSEILVGVRDAV</sequence>
<reference evidence="1 2" key="1">
    <citation type="submission" date="2019-06" db="EMBL/GenBank/DDBJ databases">
        <title>Sequencing the genomes of 1000 actinobacteria strains.</title>
        <authorList>
            <person name="Klenk H.-P."/>
        </authorList>
    </citation>
    <scope>NUCLEOTIDE SEQUENCE [LARGE SCALE GENOMIC DNA]</scope>
    <source>
        <strain evidence="1 2">DSM 45928</strain>
    </source>
</reference>
<dbReference type="EMBL" id="VFOW01000001">
    <property type="protein sequence ID" value="TQL75954.1"/>
    <property type="molecule type" value="Genomic_DNA"/>
</dbReference>
<name>A0A543ATN4_9ACTN</name>
<accession>A0A543ATN4</accession>
<organism evidence="1 2">
    <name type="scientific">Stackebrandtia endophytica</name>
    <dbReference type="NCBI Taxonomy" id="1496996"/>
    <lineage>
        <taxon>Bacteria</taxon>
        <taxon>Bacillati</taxon>
        <taxon>Actinomycetota</taxon>
        <taxon>Actinomycetes</taxon>
        <taxon>Glycomycetales</taxon>
        <taxon>Glycomycetaceae</taxon>
        <taxon>Stackebrandtia</taxon>
    </lineage>
</organism>
<dbReference type="AlphaFoldDB" id="A0A543ATN4"/>